<dbReference type="NCBIfam" id="TIGR03426">
    <property type="entry name" value="shape_MreD"/>
    <property type="match status" value="1"/>
</dbReference>
<keyword evidence="6 8" id="KW-1133">Transmembrane helix</keyword>
<evidence type="ECO:0000256" key="3">
    <source>
        <dbReference type="ARBA" id="ARBA00022475"/>
    </source>
</evidence>
<gene>
    <name evidence="9" type="ORF">NCTC12020_01951</name>
</gene>
<organism evidence="9 10">
    <name type="scientific">Veillonella criceti</name>
    <dbReference type="NCBI Taxonomy" id="103891"/>
    <lineage>
        <taxon>Bacteria</taxon>
        <taxon>Bacillati</taxon>
        <taxon>Bacillota</taxon>
        <taxon>Negativicutes</taxon>
        <taxon>Veillonellales</taxon>
        <taxon>Veillonellaceae</taxon>
        <taxon>Veillonella</taxon>
    </lineage>
</organism>
<comment type="subcellular location">
    <subcellularLocation>
        <location evidence="1">Cell membrane</location>
        <topology evidence="1">Multi-pass membrane protein</topology>
    </subcellularLocation>
</comment>
<evidence type="ECO:0000313" key="10">
    <source>
        <dbReference type="Proteomes" id="UP000255367"/>
    </source>
</evidence>
<dbReference type="EMBL" id="UHIO01000001">
    <property type="protein sequence ID" value="SUP45013.1"/>
    <property type="molecule type" value="Genomic_DNA"/>
</dbReference>
<keyword evidence="3" id="KW-1003">Cell membrane</keyword>
<evidence type="ECO:0000313" key="9">
    <source>
        <dbReference type="EMBL" id="SUP45013.1"/>
    </source>
</evidence>
<keyword evidence="4 8" id="KW-0812">Transmembrane</keyword>
<keyword evidence="10" id="KW-1185">Reference proteome</keyword>
<feature type="transmembrane region" description="Helical" evidence="8">
    <location>
        <begin position="28"/>
        <end position="44"/>
    </location>
</feature>
<feature type="transmembrane region" description="Helical" evidence="8">
    <location>
        <begin position="51"/>
        <end position="74"/>
    </location>
</feature>
<dbReference type="OrthoDB" id="9796616at2"/>
<evidence type="ECO:0000256" key="6">
    <source>
        <dbReference type="ARBA" id="ARBA00022989"/>
    </source>
</evidence>
<reference evidence="9 10" key="1">
    <citation type="submission" date="2018-06" db="EMBL/GenBank/DDBJ databases">
        <authorList>
            <consortium name="Pathogen Informatics"/>
            <person name="Doyle S."/>
        </authorList>
    </citation>
    <scope>NUCLEOTIDE SEQUENCE [LARGE SCALE GENOMIC DNA]</scope>
    <source>
        <strain evidence="9 10">NCTC12020</strain>
    </source>
</reference>
<evidence type="ECO:0000256" key="1">
    <source>
        <dbReference type="ARBA" id="ARBA00004651"/>
    </source>
</evidence>
<evidence type="ECO:0000256" key="8">
    <source>
        <dbReference type="SAM" id="Phobius"/>
    </source>
</evidence>
<dbReference type="RefSeq" id="WP_115311008.1">
    <property type="nucleotide sequence ID" value="NZ_UHIO01000001.1"/>
</dbReference>
<dbReference type="InterPro" id="IPR007227">
    <property type="entry name" value="Cell_shape_determining_MreD"/>
</dbReference>
<protein>
    <submittedName>
        <fullName evidence="9">Rod shape-determining protein MreD</fullName>
    </submittedName>
</protein>
<feature type="transmembrane region" description="Helical" evidence="8">
    <location>
        <begin position="124"/>
        <end position="148"/>
    </location>
</feature>
<evidence type="ECO:0000256" key="2">
    <source>
        <dbReference type="ARBA" id="ARBA00007776"/>
    </source>
</evidence>
<dbReference type="Pfam" id="PF04093">
    <property type="entry name" value="MreD"/>
    <property type="match status" value="1"/>
</dbReference>
<accession>A0A380NMV4</accession>
<proteinExistence type="inferred from homology"/>
<dbReference type="GO" id="GO:0008360">
    <property type="term" value="P:regulation of cell shape"/>
    <property type="evidence" value="ECO:0007669"/>
    <property type="project" value="UniProtKB-KW"/>
</dbReference>
<keyword evidence="7 8" id="KW-0472">Membrane</keyword>
<dbReference type="GO" id="GO:0005886">
    <property type="term" value="C:plasma membrane"/>
    <property type="evidence" value="ECO:0007669"/>
    <property type="project" value="UniProtKB-SubCell"/>
</dbReference>
<keyword evidence="5" id="KW-0133">Cell shape</keyword>
<evidence type="ECO:0000256" key="7">
    <source>
        <dbReference type="ARBA" id="ARBA00023136"/>
    </source>
</evidence>
<feature type="transmembrane region" description="Helical" evidence="8">
    <location>
        <begin position="94"/>
        <end position="112"/>
    </location>
</feature>
<dbReference type="Proteomes" id="UP000255367">
    <property type="component" value="Unassembled WGS sequence"/>
</dbReference>
<evidence type="ECO:0000256" key="5">
    <source>
        <dbReference type="ARBA" id="ARBA00022960"/>
    </source>
</evidence>
<evidence type="ECO:0000256" key="4">
    <source>
        <dbReference type="ARBA" id="ARBA00022692"/>
    </source>
</evidence>
<sequence>MRTMIYILMGVFTFLIQANVFPMLFRQGWLPNLILVWVIVLALIKGRRIGLMAAIVGGLVHDILISNSFGLHFFPYIAVAYLVSIWSHSVYEEQWYVTFAWVSVATIVDMLVRIGMLWLGREDILIGTYIWHHIWPVWWLNGLLGIMIHEILWNMEEKDEYIW</sequence>
<name>A0A380NMV4_9FIRM</name>
<dbReference type="AlphaFoldDB" id="A0A380NMV4"/>
<comment type="similarity">
    <text evidence="2">Belongs to the MreD family.</text>
</comment>